<protein>
    <submittedName>
        <fullName evidence="2">G10172 protein</fullName>
    </submittedName>
</protein>
<feature type="domain" description="Alpha/beta hydrolase fold-5" evidence="1">
    <location>
        <begin position="118"/>
        <end position="241"/>
    </location>
</feature>
<dbReference type="InterPro" id="IPR029059">
    <property type="entry name" value="AB_hydrolase_5"/>
</dbReference>
<accession>A0ABP1G9K5</accession>
<name>A0ABP1G9K5_9CHLO</name>
<dbReference type="InterPro" id="IPR029058">
    <property type="entry name" value="AB_hydrolase_fold"/>
</dbReference>
<dbReference type="Pfam" id="PF12695">
    <property type="entry name" value="Abhydrolase_5"/>
    <property type="match status" value="1"/>
</dbReference>
<evidence type="ECO:0000313" key="2">
    <source>
        <dbReference type="EMBL" id="CAL5227244.1"/>
    </source>
</evidence>
<evidence type="ECO:0000313" key="3">
    <source>
        <dbReference type="Proteomes" id="UP001497392"/>
    </source>
</evidence>
<proteinExistence type="predicted"/>
<evidence type="ECO:0000259" key="1">
    <source>
        <dbReference type="Pfam" id="PF12695"/>
    </source>
</evidence>
<sequence length="578" mass="63354">MAFEVPNDGDFYLDPPASAASSDQTGLLVLVAPLTISTKAYVPLVRAVQTCIGDRMRLAGVVMQVDWQAVLQGSQMMQRPKEFARIAEESVAQNMERVRQEASSRGWLSNDLPSGRNERIFVAGHSAGGQVAEDYALKKTGGLILLASRLTPAGNRWAGLTQQARPILILGGSLDGQMRWTRNLPWMVESALSAATVGPLHAAATKPVILLEGVNHAQFGDDKRNAARGDIEATVSLEQAQHLIAETMADFLVAHLGHGDTPAECTAEAESLRTSAARSALYASAFTHSLGRGRLDRAWDIEKQNSQLPKASSAQLLAESQLWRHAHGAELLDEQNSDLDRQLFAHPGEVEAARLSAEATQRQVLQALPGEVQARIKIVGTVCTDFTTFTYNQPAIVSLPDGTVRIHVRCMLWREHLQSTGVGGLQAAPHYWLKLRQPRVVAWALGLSGEDYDDSSPFVTGSQISSRAMEEALKSVPEDVAQRYRDHGRKLKFVEDRDVTKSAGPEKWIKEERVEFKDVDDHTTEVSSSLILSPAPEKLPCYHKGMGLFRGSVYVKHLSLASCIEWIMLDCFKDAKLA</sequence>
<dbReference type="EMBL" id="CAXHTA020000017">
    <property type="protein sequence ID" value="CAL5227244.1"/>
    <property type="molecule type" value="Genomic_DNA"/>
</dbReference>
<reference evidence="2 3" key="1">
    <citation type="submission" date="2024-06" db="EMBL/GenBank/DDBJ databases">
        <authorList>
            <person name="Kraege A."/>
            <person name="Thomma B."/>
        </authorList>
    </citation>
    <scope>NUCLEOTIDE SEQUENCE [LARGE SCALE GENOMIC DNA]</scope>
</reference>
<dbReference type="SUPFAM" id="SSF53474">
    <property type="entry name" value="alpha/beta-Hydrolases"/>
    <property type="match status" value="1"/>
</dbReference>
<organism evidence="2 3">
    <name type="scientific">Coccomyxa viridis</name>
    <dbReference type="NCBI Taxonomy" id="1274662"/>
    <lineage>
        <taxon>Eukaryota</taxon>
        <taxon>Viridiplantae</taxon>
        <taxon>Chlorophyta</taxon>
        <taxon>core chlorophytes</taxon>
        <taxon>Trebouxiophyceae</taxon>
        <taxon>Trebouxiophyceae incertae sedis</taxon>
        <taxon>Coccomyxaceae</taxon>
        <taxon>Coccomyxa</taxon>
    </lineage>
</organism>
<comment type="caution">
    <text evidence="2">The sequence shown here is derived from an EMBL/GenBank/DDBJ whole genome shotgun (WGS) entry which is preliminary data.</text>
</comment>
<gene>
    <name evidence="2" type="primary">g10172</name>
    <name evidence="2" type="ORF">VP750_LOCUS9150</name>
</gene>
<dbReference type="Proteomes" id="UP001497392">
    <property type="component" value="Unassembled WGS sequence"/>
</dbReference>
<dbReference type="Gene3D" id="3.40.50.1820">
    <property type="entry name" value="alpha/beta hydrolase"/>
    <property type="match status" value="1"/>
</dbReference>
<keyword evidence="3" id="KW-1185">Reference proteome</keyword>